<dbReference type="RefSeq" id="WP_319077084.1">
    <property type="nucleotide sequence ID" value="NZ_JAWWMZ010000025.1"/>
</dbReference>
<evidence type="ECO:0000313" key="4">
    <source>
        <dbReference type="Proteomes" id="UP001287445"/>
    </source>
</evidence>
<name>A0AAJ2VD56_DELAC</name>
<reference evidence="3" key="1">
    <citation type="submission" date="2023-11" db="EMBL/GenBank/DDBJ databases">
        <title>Identification and selenium tolerance of Delftia acidovorans R3-25.</title>
        <authorList>
            <person name="Zhang S."/>
            <person name="Liu Y."/>
            <person name="Guo Y."/>
        </authorList>
    </citation>
    <scope>NUCLEOTIDE SEQUENCE</scope>
    <source>
        <strain evidence="3">R3-25</strain>
    </source>
</reference>
<dbReference type="SUPFAM" id="SSF49785">
    <property type="entry name" value="Galactose-binding domain-like"/>
    <property type="match status" value="1"/>
</dbReference>
<dbReference type="EMBL" id="JAWWMZ010000025">
    <property type="protein sequence ID" value="MDX4958081.1"/>
    <property type="molecule type" value="Genomic_DNA"/>
</dbReference>
<sequence>MKSFKLVAASIGTAAAMFAAGASAQSPGVLLPISITNASGNVADMTKAADGNPNTIWNAGGGPTQWIDIDLGSERMFSTLRMLPAQNPAGNTVHHVWGRNDAGQWFDFGEVAGYTQDNKWIEVNNLAEIPVRTIILQTTSSPSWVAWREFQVFDGGELRESCFSNDYGRGWTIYSATGPAGQCGHTQGKFLYKFRDVSKQRSGTKILTCSTYELTDWKLIPNNDPGNPGGTPTGRCAAFQFGLLHTLVRY</sequence>
<feature type="domain" description="F5/8 type C" evidence="2">
    <location>
        <begin position="13"/>
        <end position="155"/>
    </location>
</feature>
<dbReference type="InterPro" id="IPR000421">
    <property type="entry name" value="FA58C"/>
</dbReference>
<dbReference type="InterPro" id="IPR008979">
    <property type="entry name" value="Galactose-bd-like_sf"/>
</dbReference>
<organism evidence="3 4">
    <name type="scientific">Delftia acidovorans</name>
    <name type="common">Pseudomonas acidovorans</name>
    <name type="synonym">Comamonas acidovorans</name>
    <dbReference type="NCBI Taxonomy" id="80866"/>
    <lineage>
        <taxon>Bacteria</taxon>
        <taxon>Pseudomonadati</taxon>
        <taxon>Pseudomonadota</taxon>
        <taxon>Betaproteobacteria</taxon>
        <taxon>Burkholderiales</taxon>
        <taxon>Comamonadaceae</taxon>
        <taxon>Delftia</taxon>
    </lineage>
</organism>
<dbReference type="PROSITE" id="PS50022">
    <property type="entry name" value="FA58C_3"/>
    <property type="match status" value="1"/>
</dbReference>
<comment type="caution">
    <text evidence="3">The sequence shown here is derived from an EMBL/GenBank/DDBJ whole genome shotgun (WGS) entry which is preliminary data.</text>
</comment>
<evidence type="ECO:0000259" key="2">
    <source>
        <dbReference type="PROSITE" id="PS50022"/>
    </source>
</evidence>
<accession>A0AAJ2VD56</accession>
<dbReference type="Pfam" id="PF00754">
    <property type="entry name" value="F5_F8_type_C"/>
    <property type="match status" value="1"/>
</dbReference>
<dbReference type="AlphaFoldDB" id="A0AAJ2VD56"/>
<feature type="signal peptide" evidence="1">
    <location>
        <begin position="1"/>
        <end position="24"/>
    </location>
</feature>
<proteinExistence type="predicted"/>
<gene>
    <name evidence="3" type="ORF">SGN30_32065</name>
</gene>
<protein>
    <submittedName>
        <fullName evidence="3">Discoidin domain-containing protein</fullName>
    </submittedName>
</protein>
<dbReference type="Gene3D" id="2.60.120.260">
    <property type="entry name" value="Galactose-binding domain-like"/>
    <property type="match status" value="1"/>
</dbReference>
<keyword evidence="1" id="KW-0732">Signal</keyword>
<evidence type="ECO:0000256" key="1">
    <source>
        <dbReference type="SAM" id="SignalP"/>
    </source>
</evidence>
<feature type="chain" id="PRO_5042512058" evidence="1">
    <location>
        <begin position="25"/>
        <end position="250"/>
    </location>
</feature>
<evidence type="ECO:0000313" key="3">
    <source>
        <dbReference type="EMBL" id="MDX4958081.1"/>
    </source>
</evidence>
<dbReference type="Proteomes" id="UP001287445">
    <property type="component" value="Unassembled WGS sequence"/>
</dbReference>